<organism evidence="9 10">
    <name type="scientific">Bemisia tabaci</name>
    <name type="common">Sweetpotato whitefly</name>
    <name type="synonym">Aleurodes tabaci</name>
    <dbReference type="NCBI Taxonomy" id="7038"/>
    <lineage>
        <taxon>Eukaryota</taxon>
        <taxon>Metazoa</taxon>
        <taxon>Ecdysozoa</taxon>
        <taxon>Arthropoda</taxon>
        <taxon>Hexapoda</taxon>
        <taxon>Insecta</taxon>
        <taxon>Pterygota</taxon>
        <taxon>Neoptera</taxon>
        <taxon>Paraneoptera</taxon>
        <taxon>Hemiptera</taxon>
        <taxon>Sternorrhyncha</taxon>
        <taxon>Aleyrodoidea</taxon>
        <taxon>Aleyrodidae</taxon>
        <taxon>Aleyrodinae</taxon>
        <taxon>Bemisia</taxon>
    </lineage>
</organism>
<name>A0A9P0F3C8_BEMTA</name>
<feature type="transmembrane region" description="Helical" evidence="8">
    <location>
        <begin position="544"/>
        <end position="568"/>
    </location>
</feature>
<evidence type="ECO:0000256" key="1">
    <source>
        <dbReference type="ARBA" id="ARBA00004651"/>
    </source>
</evidence>
<accession>A0A9P0F3C8</accession>
<evidence type="ECO:0000313" key="10">
    <source>
        <dbReference type="Proteomes" id="UP001152759"/>
    </source>
</evidence>
<dbReference type="PANTHER" id="PTHR42643">
    <property type="entry name" value="IONOTROPIC RECEPTOR 20A-RELATED"/>
    <property type="match status" value="1"/>
</dbReference>
<evidence type="ECO:0000256" key="5">
    <source>
        <dbReference type="ARBA" id="ARBA00023136"/>
    </source>
</evidence>
<evidence type="ECO:0000313" key="9">
    <source>
        <dbReference type="EMBL" id="CAH0386501.1"/>
    </source>
</evidence>
<evidence type="ECO:0000256" key="4">
    <source>
        <dbReference type="ARBA" id="ARBA00022989"/>
    </source>
</evidence>
<protein>
    <recommendedName>
        <fullName evidence="11">Ionotropic receptor</fullName>
    </recommendedName>
</protein>
<evidence type="ECO:0008006" key="11">
    <source>
        <dbReference type="Google" id="ProtNLM"/>
    </source>
</evidence>
<keyword evidence="3 8" id="KW-0812">Transmembrane</keyword>
<dbReference type="PANTHER" id="PTHR42643:SF38">
    <property type="entry name" value="IONOTROPIC RECEPTOR 100A"/>
    <property type="match status" value="1"/>
</dbReference>
<keyword evidence="6" id="KW-0675">Receptor</keyword>
<evidence type="ECO:0000256" key="2">
    <source>
        <dbReference type="ARBA" id="ARBA00022475"/>
    </source>
</evidence>
<dbReference type="Proteomes" id="UP001152759">
    <property type="component" value="Chromosome 3"/>
</dbReference>
<gene>
    <name evidence="9" type="ORF">BEMITA_LOCUS5612</name>
</gene>
<keyword evidence="4 8" id="KW-1133">Transmembrane helix</keyword>
<dbReference type="AlphaFoldDB" id="A0A9P0F3C8"/>
<feature type="transmembrane region" description="Helical" evidence="8">
    <location>
        <begin position="702"/>
        <end position="722"/>
    </location>
</feature>
<keyword evidence="5 8" id="KW-0472">Membrane</keyword>
<reference evidence="9" key="1">
    <citation type="submission" date="2021-12" db="EMBL/GenBank/DDBJ databases">
        <authorList>
            <person name="King R."/>
        </authorList>
    </citation>
    <scope>NUCLEOTIDE SEQUENCE</scope>
</reference>
<sequence length="832" mass="96062">MRTETRVKGATGRKLKSGELCFRDFFCPCKSLRPASPPFELSRESICLPWAPVKDGKESHLFKIVFVYLVVLSTSDLQRPKESKRESLHLLAFHVCQNIANRTDLKLFYTVDLDSDPSFQHLIQDLHGTSIQTISITHHGGMTDSMVTDQRKNIIFNFNDIDELFNFIFHTISPPESLKMNREMETGFEGSTENTVNQTKKTLPRYCIKVDEFHYFSQREGCSKEVRITSSELENGSILSDSVYNATSGFYLNKIWNFRNHLIFLLKNVGHCAREFPSKIFRNVTFPTFETNKRFNLILCFKFFWRFFKGQKTIICHPDGCEKYDPFTESLIFYQGWAQIHEDFLDFSWTNMHEKSILVIEDYSEPAGLRSFRIETWMSGSFFFDVVLENLVDAVNCTLRTLGPYEIHKAEVRKNALKYDVSLLFFNNEIISEGTDYSELDISASVDTSALCIATPHSGYMSQGLVIFKSFSPLVWIFISATFASLTIMQYFYQYSQYALFPRLYTETEVDYYRDTSSLLIVYAYFICGSSPSLHLGRLFTGKVLFLIFSFSTIIISTIFLSGMTTLLSDRVLYPEIDSIRSLEESNMLIQTHKKENTETSIFDHLNLSESLRASLADNFYYYTDVVILELMEILSTYDPVLVNFAAIHDFFLNLTDIGNSVEKIDQNVRSITETDALLLGVPSSSTPQKNLRMRSFLNDQWYDYHLMVECLMTYPVIFTFAKNSFLFDRMDRMMAQYFETGHARRILGNISVMRQVELGVSYAENDPEPRAFNLDDLQSGFIGLVVGLFMSFLAFVGELLFDYFQFSATVKVFVRFKDSLFKKIRGSVKNA</sequence>
<keyword evidence="7" id="KW-0325">Glycoprotein</keyword>
<evidence type="ECO:0000256" key="6">
    <source>
        <dbReference type="ARBA" id="ARBA00023170"/>
    </source>
</evidence>
<feature type="transmembrane region" description="Helical" evidence="8">
    <location>
        <begin position="471"/>
        <end position="493"/>
    </location>
</feature>
<evidence type="ECO:0000256" key="8">
    <source>
        <dbReference type="SAM" id="Phobius"/>
    </source>
</evidence>
<keyword evidence="2" id="KW-1003">Cell membrane</keyword>
<proteinExistence type="predicted"/>
<keyword evidence="10" id="KW-1185">Reference proteome</keyword>
<dbReference type="InterPro" id="IPR052192">
    <property type="entry name" value="Insect_Ionotropic_Sensory_Rcpt"/>
</dbReference>
<evidence type="ECO:0000256" key="3">
    <source>
        <dbReference type="ARBA" id="ARBA00022692"/>
    </source>
</evidence>
<feature type="transmembrane region" description="Helical" evidence="8">
    <location>
        <begin position="782"/>
        <end position="802"/>
    </location>
</feature>
<dbReference type="GO" id="GO:0005886">
    <property type="term" value="C:plasma membrane"/>
    <property type="evidence" value="ECO:0007669"/>
    <property type="project" value="UniProtKB-SubCell"/>
</dbReference>
<evidence type="ECO:0000256" key="7">
    <source>
        <dbReference type="ARBA" id="ARBA00023180"/>
    </source>
</evidence>
<comment type="subcellular location">
    <subcellularLocation>
        <location evidence="1">Cell membrane</location>
        <topology evidence="1">Multi-pass membrane protein</topology>
    </subcellularLocation>
</comment>
<dbReference type="EMBL" id="OU963864">
    <property type="protein sequence ID" value="CAH0386501.1"/>
    <property type="molecule type" value="Genomic_DNA"/>
</dbReference>